<dbReference type="InterPro" id="IPR050312">
    <property type="entry name" value="IolE/XylAMocC-like"/>
</dbReference>
<protein>
    <submittedName>
        <fullName evidence="2">2-keto-myo-inositol dehydratase</fullName>
    </submittedName>
</protein>
<gene>
    <name evidence="2" type="ORF">HHI_13400</name>
</gene>
<comment type="caution">
    <text evidence="2">The sequence shown here is derived from an EMBL/GenBank/DDBJ whole genome shotgun (WGS) entry which is preliminary data.</text>
</comment>
<dbReference type="AlphaFoldDB" id="A0A059FIX2"/>
<evidence type="ECO:0000313" key="2">
    <source>
        <dbReference type="EMBL" id="KCZ90537.1"/>
    </source>
</evidence>
<feature type="domain" description="Xylose isomerase-like TIM barrel" evidence="1">
    <location>
        <begin position="30"/>
        <end position="284"/>
    </location>
</feature>
<dbReference type="RefSeq" id="WP_011647178.1">
    <property type="nucleotide sequence ID" value="NZ_ARYI01000012.1"/>
</dbReference>
<dbReference type="Proteomes" id="UP000025061">
    <property type="component" value="Unassembled WGS sequence"/>
</dbReference>
<reference evidence="2 3" key="1">
    <citation type="submission" date="2013-04" db="EMBL/GenBank/DDBJ databases">
        <title>Hyphomonas hirschiana VP5 Genome Sequencing.</title>
        <authorList>
            <person name="Lai Q."/>
            <person name="Shao Z."/>
        </authorList>
    </citation>
    <scope>NUCLEOTIDE SEQUENCE [LARGE SCALE GENOMIC DNA]</scope>
    <source>
        <strain evidence="2 3">VP5</strain>
    </source>
</reference>
<organism evidence="2 3">
    <name type="scientific">Hyphomonas hirschiana VP5</name>
    <dbReference type="NCBI Taxonomy" id="1280951"/>
    <lineage>
        <taxon>Bacteria</taxon>
        <taxon>Pseudomonadati</taxon>
        <taxon>Pseudomonadota</taxon>
        <taxon>Alphaproteobacteria</taxon>
        <taxon>Hyphomonadales</taxon>
        <taxon>Hyphomonadaceae</taxon>
        <taxon>Hyphomonas</taxon>
    </lineage>
</organism>
<dbReference type="Pfam" id="PF01261">
    <property type="entry name" value="AP_endonuc_2"/>
    <property type="match status" value="1"/>
</dbReference>
<accession>A0A059FIX2</accession>
<evidence type="ECO:0000259" key="1">
    <source>
        <dbReference type="Pfam" id="PF01261"/>
    </source>
</evidence>
<dbReference type="EMBL" id="ARYI01000012">
    <property type="protein sequence ID" value="KCZ90537.1"/>
    <property type="molecule type" value="Genomic_DNA"/>
</dbReference>
<keyword evidence="3" id="KW-1185">Reference proteome</keyword>
<dbReference type="InterPro" id="IPR013022">
    <property type="entry name" value="Xyl_isomerase-like_TIM-brl"/>
</dbReference>
<name>A0A059FIX2_9PROT</name>
<dbReference type="Gene3D" id="3.20.20.150">
    <property type="entry name" value="Divalent-metal-dependent TIM barrel enzymes"/>
    <property type="match status" value="1"/>
</dbReference>
<proteinExistence type="predicted"/>
<dbReference type="SUPFAM" id="SSF51658">
    <property type="entry name" value="Xylose isomerase-like"/>
    <property type="match status" value="1"/>
</dbReference>
<sequence>MRFGASPIAWSNDDMPELGADTSLDTCLTDIRETGYSGAELGRKFPRNSQALLPILKQHQLSLVGGWYSGHLLTRSAAEEIEALQDHMALLKACGSEVFIFAECSNAIHGSMDLGLSQKPYLSPPQWREFGTRLTEVADYIAAQGFRFAYHHHTGTVVETSTDLECFLAETGPSVGLTLDTGHAFVGGIDCPDLIRKHPGRIAHVHCKDVRLGIFENIRQNDASFLTGVLAGMFTVPGDGDIDYTPIFGALADIRYDNWIIIEAEQDPAKADPRTYASMGLAHVKNCIERSYNKDKVESADA</sequence>
<evidence type="ECO:0000313" key="3">
    <source>
        <dbReference type="Proteomes" id="UP000025061"/>
    </source>
</evidence>
<dbReference type="InterPro" id="IPR036237">
    <property type="entry name" value="Xyl_isomerase-like_sf"/>
</dbReference>
<dbReference type="PANTHER" id="PTHR12110">
    <property type="entry name" value="HYDROXYPYRUVATE ISOMERASE"/>
    <property type="match status" value="1"/>
</dbReference>
<dbReference type="OrthoDB" id="9804047at2"/>
<dbReference type="PATRIC" id="fig|1280951.3.peg.2699"/>
<dbReference type="NCBIfam" id="TIGR04379">
    <property type="entry name" value="myo_inos_iolE"/>
    <property type="match status" value="1"/>
</dbReference>
<dbReference type="PANTHER" id="PTHR12110:SF41">
    <property type="entry name" value="INOSOSE DEHYDRATASE"/>
    <property type="match status" value="1"/>
</dbReference>
<dbReference type="InterPro" id="IPR030823">
    <property type="entry name" value="IolE/MocC"/>
</dbReference>